<evidence type="ECO:0000256" key="3">
    <source>
        <dbReference type="ARBA" id="ARBA00012856"/>
    </source>
</evidence>
<reference evidence="10 11" key="1">
    <citation type="submission" date="2017-09" db="EMBL/GenBank/DDBJ databases">
        <title>Complete genome sequence of Oxytococcus suis strain ZY16052.</title>
        <authorList>
            <person name="Li F."/>
        </authorList>
    </citation>
    <scope>NUCLEOTIDE SEQUENCE [LARGE SCALE GENOMIC DNA]</scope>
    <source>
        <strain evidence="10 11">ZY16052</strain>
    </source>
</reference>
<sequence>MLSLIWAQDEQGLIGRADDLPWRLASDMKYFKETTLQGDVLMGRKTYESFPNGPLKDRENMVLTTNPDFQAEAEVLVFHSKEEALAHVANWPRPLYVIGGAQIYDLFLSEADELRVTRIQARFEGDTYFPEVDWAQWQLVESWPGAVDERSPYAHQFEIYRRK</sequence>
<evidence type="ECO:0000256" key="6">
    <source>
        <dbReference type="ARBA" id="ARBA00023002"/>
    </source>
</evidence>
<dbReference type="Proteomes" id="UP000263232">
    <property type="component" value="Chromosome"/>
</dbReference>
<protein>
    <recommendedName>
        <fullName evidence="3 7">Dihydrofolate reductase</fullName>
        <ecNumber evidence="3 7">1.5.1.3</ecNumber>
    </recommendedName>
</protein>
<evidence type="ECO:0000256" key="8">
    <source>
        <dbReference type="RuleBase" id="RU004474"/>
    </source>
</evidence>
<keyword evidence="11" id="KW-1185">Reference proteome</keyword>
<dbReference type="RefSeq" id="WP_118989684.1">
    <property type="nucleotide sequence ID" value="NZ_CP023434.1"/>
</dbReference>
<dbReference type="PIRSF" id="PIRSF000194">
    <property type="entry name" value="DHFR"/>
    <property type="match status" value="1"/>
</dbReference>
<evidence type="ECO:0000256" key="5">
    <source>
        <dbReference type="ARBA" id="ARBA00022857"/>
    </source>
</evidence>
<dbReference type="InterPro" id="IPR017925">
    <property type="entry name" value="DHFR_CS"/>
</dbReference>
<dbReference type="EC" id="1.5.1.3" evidence="3 7"/>
<dbReference type="UniPathway" id="UPA00077">
    <property type="reaction ID" value="UER00158"/>
</dbReference>
<dbReference type="GO" id="GO:0046654">
    <property type="term" value="P:tetrahydrofolate biosynthetic process"/>
    <property type="evidence" value="ECO:0007669"/>
    <property type="project" value="UniProtKB-UniPathway"/>
</dbReference>
<comment type="function">
    <text evidence="7">Key enzyme in folate metabolism. Catalyzes an essential reaction for de novo glycine and purine synthesis, and for DNA precursor synthesis.</text>
</comment>
<dbReference type="GO" id="GO:0004146">
    <property type="term" value="F:dihydrofolate reductase activity"/>
    <property type="evidence" value="ECO:0007669"/>
    <property type="project" value="UniProtKB-EC"/>
</dbReference>
<dbReference type="InterPro" id="IPR012259">
    <property type="entry name" value="DHFR"/>
</dbReference>
<dbReference type="Gene3D" id="3.40.430.10">
    <property type="entry name" value="Dihydrofolate Reductase, subunit A"/>
    <property type="match status" value="1"/>
</dbReference>
<evidence type="ECO:0000313" key="10">
    <source>
        <dbReference type="EMBL" id="AXY24760.1"/>
    </source>
</evidence>
<keyword evidence="5 7" id="KW-0521">NADP</keyword>
<dbReference type="GO" id="GO:0050661">
    <property type="term" value="F:NADP binding"/>
    <property type="evidence" value="ECO:0007669"/>
    <property type="project" value="InterPro"/>
</dbReference>
<feature type="domain" description="DHFR" evidence="9">
    <location>
        <begin position="1"/>
        <end position="162"/>
    </location>
</feature>
<name>A0A347WI53_9LACT</name>
<dbReference type="GO" id="GO:0005829">
    <property type="term" value="C:cytosol"/>
    <property type="evidence" value="ECO:0007669"/>
    <property type="project" value="TreeGrafter"/>
</dbReference>
<dbReference type="PRINTS" id="PR00070">
    <property type="entry name" value="DHFR"/>
</dbReference>
<dbReference type="PROSITE" id="PS00075">
    <property type="entry name" value="DHFR_1"/>
    <property type="match status" value="1"/>
</dbReference>
<evidence type="ECO:0000259" key="9">
    <source>
        <dbReference type="PROSITE" id="PS51330"/>
    </source>
</evidence>
<keyword evidence="6 7" id="KW-0560">Oxidoreductase</keyword>
<dbReference type="PANTHER" id="PTHR48069">
    <property type="entry name" value="DIHYDROFOLATE REDUCTASE"/>
    <property type="match status" value="1"/>
</dbReference>
<dbReference type="SUPFAM" id="SSF53597">
    <property type="entry name" value="Dihydrofolate reductase-like"/>
    <property type="match status" value="1"/>
</dbReference>
<accession>A0A347WI53</accession>
<evidence type="ECO:0000256" key="2">
    <source>
        <dbReference type="ARBA" id="ARBA00009539"/>
    </source>
</evidence>
<gene>
    <name evidence="10" type="ORF">CL176_01305</name>
</gene>
<dbReference type="InterPro" id="IPR001796">
    <property type="entry name" value="DHFR_dom"/>
</dbReference>
<keyword evidence="4 7" id="KW-0554">One-carbon metabolism</keyword>
<dbReference type="Pfam" id="PF00186">
    <property type="entry name" value="DHFR_1"/>
    <property type="match status" value="1"/>
</dbReference>
<evidence type="ECO:0000256" key="1">
    <source>
        <dbReference type="ARBA" id="ARBA00004903"/>
    </source>
</evidence>
<dbReference type="AlphaFoldDB" id="A0A347WI53"/>
<comment type="catalytic activity">
    <reaction evidence="7">
        <text>(6S)-5,6,7,8-tetrahydrofolate + NADP(+) = 7,8-dihydrofolate + NADPH + H(+)</text>
        <dbReference type="Rhea" id="RHEA:15009"/>
        <dbReference type="ChEBI" id="CHEBI:15378"/>
        <dbReference type="ChEBI" id="CHEBI:57451"/>
        <dbReference type="ChEBI" id="CHEBI:57453"/>
        <dbReference type="ChEBI" id="CHEBI:57783"/>
        <dbReference type="ChEBI" id="CHEBI:58349"/>
        <dbReference type="EC" id="1.5.1.3"/>
    </reaction>
</comment>
<dbReference type="GO" id="GO:0046655">
    <property type="term" value="P:folic acid metabolic process"/>
    <property type="evidence" value="ECO:0007669"/>
    <property type="project" value="TreeGrafter"/>
</dbReference>
<proteinExistence type="inferred from homology"/>
<dbReference type="OrthoDB" id="9804315at2"/>
<dbReference type="GO" id="GO:0046452">
    <property type="term" value="P:dihydrofolate metabolic process"/>
    <property type="evidence" value="ECO:0007669"/>
    <property type="project" value="TreeGrafter"/>
</dbReference>
<evidence type="ECO:0000256" key="7">
    <source>
        <dbReference type="PIRNR" id="PIRNR000194"/>
    </source>
</evidence>
<comment type="pathway">
    <text evidence="1 7">Cofactor biosynthesis; tetrahydrofolate biosynthesis; 5,6,7,8-tetrahydrofolate from 7,8-dihydrofolate: step 1/1.</text>
</comment>
<dbReference type="GO" id="GO:0006730">
    <property type="term" value="P:one-carbon metabolic process"/>
    <property type="evidence" value="ECO:0007669"/>
    <property type="project" value="UniProtKB-KW"/>
</dbReference>
<organism evidence="10 11">
    <name type="scientific">Suicoccus acidiformans</name>
    <dbReference type="NCBI Taxonomy" id="2036206"/>
    <lineage>
        <taxon>Bacteria</taxon>
        <taxon>Bacillati</taxon>
        <taxon>Bacillota</taxon>
        <taxon>Bacilli</taxon>
        <taxon>Lactobacillales</taxon>
        <taxon>Aerococcaceae</taxon>
        <taxon>Suicoccus</taxon>
    </lineage>
</organism>
<dbReference type="EMBL" id="CP023434">
    <property type="protein sequence ID" value="AXY24760.1"/>
    <property type="molecule type" value="Genomic_DNA"/>
</dbReference>
<comment type="similarity">
    <text evidence="2 7 8">Belongs to the dihydrofolate reductase family.</text>
</comment>
<dbReference type="PANTHER" id="PTHR48069:SF3">
    <property type="entry name" value="DIHYDROFOLATE REDUCTASE"/>
    <property type="match status" value="1"/>
</dbReference>
<dbReference type="KEGG" id="abae:CL176_01305"/>
<dbReference type="PROSITE" id="PS51330">
    <property type="entry name" value="DHFR_2"/>
    <property type="match status" value="1"/>
</dbReference>
<evidence type="ECO:0000256" key="4">
    <source>
        <dbReference type="ARBA" id="ARBA00022563"/>
    </source>
</evidence>
<evidence type="ECO:0000313" key="11">
    <source>
        <dbReference type="Proteomes" id="UP000263232"/>
    </source>
</evidence>
<dbReference type="CDD" id="cd00209">
    <property type="entry name" value="DHFR"/>
    <property type="match status" value="1"/>
</dbReference>
<dbReference type="InterPro" id="IPR024072">
    <property type="entry name" value="DHFR-like_dom_sf"/>
</dbReference>